<evidence type="ECO:0000313" key="10">
    <source>
        <dbReference type="Proteomes" id="UP000031512"/>
    </source>
</evidence>
<dbReference type="VEuPathDB" id="PiroplasmaDB:BEWA_043800"/>
<dbReference type="STRING" id="1537102.L1LGE4"/>
<dbReference type="PROSITE" id="PS50294">
    <property type="entry name" value="WD_REPEATS_REGION"/>
    <property type="match status" value="2"/>
</dbReference>
<evidence type="ECO:0000313" key="9">
    <source>
        <dbReference type="EMBL" id="EKX74339.1"/>
    </source>
</evidence>
<dbReference type="InterPro" id="IPR027525">
    <property type="entry name" value="eIF3i"/>
</dbReference>
<evidence type="ECO:0000256" key="5">
    <source>
        <dbReference type="ARBA" id="ARBA00022917"/>
    </source>
</evidence>
<dbReference type="EMBL" id="ACOU01000002">
    <property type="protein sequence ID" value="EKX74339.1"/>
    <property type="molecule type" value="Genomic_DNA"/>
</dbReference>
<dbReference type="Gene3D" id="2.130.10.10">
    <property type="entry name" value="YVTN repeat-like/Quinoprotein amine dehydrogenase"/>
    <property type="match status" value="1"/>
</dbReference>
<dbReference type="GO" id="GO:0033290">
    <property type="term" value="C:eukaryotic 48S preinitiation complex"/>
    <property type="evidence" value="ECO:0007669"/>
    <property type="project" value="UniProtKB-UniRule"/>
</dbReference>
<dbReference type="PROSITE" id="PS50082">
    <property type="entry name" value="WD_REPEATS_2"/>
    <property type="match status" value="4"/>
</dbReference>
<evidence type="ECO:0000256" key="7">
    <source>
        <dbReference type="HAMAP-Rule" id="MF_03008"/>
    </source>
</evidence>
<keyword evidence="10" id="KW-1185">Reference proteome</keyword>
<evidence type="ECO:0000256" key="6">
    <source>
        <dbReference type="ARBA" id="ARBA00038394"/>
    </source>
</evidence>
<dbReference type="SMART" id="SM00320">
    <property type="entry name" value="WD40"/>
    <property type="match status" value="5"/>
</dbReference>
<dbReference type="PROSITE" id="PS00678">
    <property type="entry name" value="WD_REPEATS_1"/>
    <property type="match status" value="1"/>
</dbReference>
<dbReference type="eggNOG" id="KOG0643">
    <property type="taxonomic scope" value="Eukaryota"/>
</dbReference>
<sequence length="340" mass="38030">MKPIILRGHGRPLTCVKTNKHGDLLFTCGKDAILALWRTDTGQQLGRYNCGRAVVWGCDVTFDSKLLLAASGDSKILIFDTIKGDLLASIQEEGACKYVEWNRNPNLQNKFVMIHDDFGEFVKMAVKVYEVQFSTLPDGTVNVNYNINWIQRNYRNRCNQCHWGPLDKHIITGHDDGIINIWDAENGAHVKRIEAHKQAVTCISFNTYNLLMLSCSSDGTAKLWEAATWSNIKNYKTDRPLNACDISPSYNVEDGKKAHIILGGGQSADEVTTTAASEGKFQALLYHLIHEDEIGSIKGHFGPINTLTFLADGSGYASGGEDGFVRIYHFDRDYILDKYD</sequence>
<dbReference type="PANTHER" id="PTHR19877:SF1">
    <property type="entry name" value="EUKARYOTIC TRANSLATION INITIATION FACTOR 3 SUBUNIT I"/>
    <property type="match status" value="1"/>
</dbReference>
<protein>
    <recommendedName>
        <fullName evidence="7">Eukaryotic translation initiation factor 3 subunit I</fullName>
        <shortName evidence="7">eIF3i</shortName>
    </recommendedName>
</protein>
<name>L1LGE4_THEEQ</name>
<reference evidence="9 10" key="1">
    <citation type="journal article" date="2012" name="BMC Genomics">
        <title>Comparative genomic analysis and phylogenetic position of Theileria equi.</title>
        <authorList>
            <person name="Kappmeyer L.S."/>
            <person name="Thiagarajan M."/>
            <person name="Herndon D.R."/>
            <person name="Ramsay J.D."/>
            <person name="Caler E."/>
            <person name="Djikeng A."/>
            <person name="Gillespie J.J."/>
            <person name="Lau A.O."/>
            <person name="Roalson E.H."/>
            <person name="Silva J.C."/>
            <person name="Silva M.G."/>
            <person name="Suarez C.E."/>
            <person name="Ueti M.W."/>
            <person name="Nene V.M."/>
            <person name="Mealey R.H."/>
            <person name="Knowles D.P."/>
            <person name="Brayton K.A."/>
        </authorList>
    </citation>
    <scope>NUCLEOTIDE SEQUENCE [LARGE SCALE GENOMIC DNA]</scope>
    <source>
        <strain evidence="9 10">WA</strain>
    </source>
</reference>
<keyword evidence="3 8" id="KW-0853">WD repeat</keyword>
<comment type="subcellular location">
    <subcellularLocation>
        <location evidence="7">Cytoplasm</location>
    </subcellularLocation>
</comment>
<proteinExistence type="inferred from homology"/>
<dbReference type="KEGG" id="beq:BEWA_043800"/>
<evidence type="ECO:0000256" key="4">
    <source>
        <dbReference type="ARBA" id="ARBA00022737"/>
    </source>
</evidence>
<keyword evidence="1 7" id="KW-0963">Cytoplasm</keyword>
<keyword evidence="2 7" id="KW-0396">Initiation factor</keyword>
<feature type="repeat" description="WD" evidence="8">
    <location>
        <begin position="193"/>
        <end position="234"/>
    </location>
</feature>
<accession>L1LGE4</accession>
<evidence type="ECO:0000256" key="2">
    <source>
        <dbReference type="ARBA" id="ARBA00022540"/>
    </source>
</evidence>
<evidence type="ECO:0000256" key="1">
    <source>
        <dbReference type="ARBA" id="ARBA00022490"/>
    </source>
</evidence>
<dbReference type="InterPro" id="IPR001680">
    <property type="entry name" value="WD40_rpt"/>
</dbReference>
<comment type="similarity">
    <text evidence="7">Belongs to the eIF-3 subunit I family.</text>
</comment>
<feature type="repeat" description="WD" evidence="8">
    <location>
        <begin position="297"/>
        <end position="338"/>
    </location>
</feature>
<organism evidence="9 10">
    <name type="scientific">Theileria equi strain WA</name>
    <dbReference type="NCBI Taxonomy" id="1537102"/>
    <lineage>
        <taxon>Eukaryota</taxon>
        <taxon>Sar</taxon>
        <taxon>Alveolata</taxon>
        <taxon>Apicomplexa</taxon>
        <taxon>Aconoidasida</taxon>
        <taxon>Piroplasmida</taxon>
        <taxon>Theileriidae</taxon>
        <taxon>Theileria</taxon>
    </lineage>
</organism>
<comment type="similarity">
    <text evidence="6">Belongs to the WD repeat STRAP family.</text>
</comment>
<dbReference type="AlphaFoldDB" id="L1LGE4"/>
<feature type="repeat" description="WD" evidence="8">
    <location>
        <begin position="6"/>
        <end position="47"/>
    </location>
</feature>
<feature type="repeat" description="WD" evidence="8">
    <location>
        <begin position="163"/>
        <end position="192"/>
    </location>
</feature>
<evidence type="ECO:0000256" key="3">
    <source>
        <dbReference type="ARBA" id="ARBA00022574"/>
    </source>
</evidence>
<comment type="subunit">
    <text evidence="7">Component of the eukaryotic translation initiation factor 3 (eIF-3) complex.</text>
</comment>
<dbReference type="InterPro" id="IPR015943">
    <property type="entry name" value="WD40/YVTN_repeat-like_dom_sf"/>
</dbReference>
<gene>
    <name evidence="9" type="ORF">BEWA_043800</name>
</gene>
<comment type="function">
    <text evidence="7">Component of the eukaryotic translation initiation factor 3 (eIF-3) complex, which is involved in protein synthesis of a specialized repertoire of mRNAs and, together with other initiation factors, stimulates binding of mRNA and methionyl-tRNAi to the 40S ribosome. The eIF-3 complex specifically targets and initiates translation of a subset of mRNAs involved in cell proliferation.</text>
</comment>
<evidence type="ECO:0000256" key="8">
    <source>
        <dbReference type="PROSITE-ProRule" id="PRU00221"/>
    </source>
</evidence>
<comment type="caution">
    <text evidence="9">The sequence shown here is derived from an EMBL/GenBank/DDBJ whole genome shotgun (WGS) entry which is preliminary data.</text>
</comment>
<dbReference type="GO" id="GO:0001732">
    <property type="term" value="P:formation of cytoplasmic translation initiation complex"/>
    <property type="evidence" value="ECO:0007669"/>
    <property type="project" value="UniProtKB-UniRule"/>
</dbReference>
<dbReference type="GeneID" id="15807787"/>
<dbReference type="PANTHER" id="PTHR19877">
    <property type="entry name" value="EUKARYOTIC TRANSLATION INITIATION FACTOR 3 SUBUNIT I"/>
    <property type="match status" value="1"/>
</dbReference>
<keyword evidence="4" id="KW-0677">Repeat</keyword>
<dbReference type="GO" id="GO:0003743">
    <property type="term" value="F:translation initiation factor activity"/>
    <property type="evidence" value="ECO:0007669"/>
    <property type="project" value="UniProtKB-UniRule"/>
</dbReference>
<dbReference type="Pfam" id="PF24805">
    <property type="entry name" value="EIF3I"/>
    <property type="match status" value="1"/>
</dbReference>
<dbReference type="InterPro" id="IPR036322">
    <property type="entry name" value="WD40_repeat_dom_sf"/>
</dbReference>
<keyword evidence="5 7" id="KW-0648">Protein biosynthesis</keyword>
<dbReference type="GO" id="GO:0003723">
    <property type="term" value="F:RNA binding"/>
    <property type="evidence" value="ECO:0007669"/>
    <property type="project" value="TreeGrafter"/>
</dbReference>
<dbReference type="Proteomes" id="UP000031512">
    <property type="component" value="Unassembled WGS sequence"/>
</dbReference>
<dbReference type="OrthoDB" id="24966at2759"/>
<dbReference type="InterPro" id="IPR019775">
    <property type="entry name" value="WD40_repeat_CS"/>
</dbReference>
<dbReference type="HAMAP" id="MF_03008">
    <property type="entry name" value="eIF3i"/>
    <property type="match status" value="1"/>
</dbReference>
<dbReference type="SUPFAM" id="SSF50978">
    <property type="entry name" value="WD40 repeat-like"/>
    <property type="match status" value="1"/>
</dbReference>
<dbReference type="GO" id="GO:0016282">
    <property type="term" value="C:eukaryotic 43S preinitiation complex"/>
    <property type="evidence" value="ECO:0007669"/>
    <property type="project" value="UniProtKB-UniRule"/>
</dbReference>
<dbReference type="RefSeq" id="XP_004833791.1">
    <property type="nucleotide sequence ID" value="XM_004833734.1"/>
</dbReference>
<dbReference type="GO" id="GO:0071541">
    <property type="term" value="C:eukaryotic translation initiation factor 3 complex, eIF3m"/>
    <property type="evidence" value="ECO:0007669"/>
    <property type="project" value="TreeGrafter"/>
</dbReference>